<dbReference type="PROSITE" id="PS51900">
    <property type="entry name" value="CB"/>
    <property type="match status" value="1"/>
</dbReference>
<evidence type="ECO:0000256" key="2">
    <source>
        <dbReference type="ARBA" id="ARBA00022908"/>
    </source>
</evidence>
<evidence type="ECO:0000256" key="4">
    <source>
        <dbReference type="ARBA" id="ARBA00023172"/>
    </source>
</evidence>
<dbReference type="PROSITE" id="PS51898">
    <property type="entry name" value="TYR_RECOMBINASE"/>
    <property type="match status" value="1"/>
</dbReference>
<feature type="domain" description="Core-binding (CB)" evidence="7">
    <location>
        <begin position="57"/>
        <end position="134"/>
    </location>
</feature>
<dbReference type="SUPFAM" id="SSF56349">
    <property type="entry name" value="DNA breaking-rejoining enzymes"/>
    <property type="match status" value="1"/>
</dbReference>
<evidence type="ECO:0000259" key="6">
    <source>
        <dbReference type="PROSITE" id="PS51898"/>
    </source>
</evidence>
<dbReference type="Gene3D" id="1.10.150.130">
    <property type="match status" value="1"/>
</dbReference>
<dbReference type="PANTHER" id="PTHR30349:SF64">
    <property type="entry name" value="PROPHAGE INTEGRASE INTD-RELATED"/>
    <property type="match status" value="1"/>
</dbReference>
<accession>A0A5N0T7L3</accession>
<evidence type="ECO:0000256" key="1">
    <source>
        <dbReference type="ARBA" id="ARBA00008857"/>
    </source>
</evidence>
<dbReference type="InterPro" id="IPR010998">
    <property type="entry name" value="Integrase_recombinase_N"/>
</dbReference>
<dbReference type="EMBL" id="VYXP01000006">
    <property type="protein sequence ID" value="KAA9130882.1"/>
    <property type="molecule type" value="Genomic_DNA"/>
</dbReference>
<comment type="similarity">
    <text evidence="1">Belongs to the 'phage' integrase family.</text>
</comment>
<evidence type="ECO:0000256" key="3">
    <source>
        <dbReference type="ARBA" id="ARBA00023125"/>
    </source>
</evidence>
<feature type="domain" description="Tyr recombinase" evidence="6">
    <location>
        <begin position="154"/>
        <end position="322"/>
    </location>
</feature>
<dbReference type="AlphaFoldDB" id="A0A5N0T7L3"/>
<dbReference type="Proteomes" id="UP000325372">
    <property type="component" value="Unassembled WGS sequence"/>
</dbReference>
<name>A0A5N0T7L3_9GAMM</name>
<dbReference type="GO" id="GO:0003677">
    <property type="term" value="F:DNA binding"/>
    <property type="evidence" value="ECO:0007669"/>
    <property type="project" value="UniProtKB-UniRule"/>
</dbReference>
<gene>
    <name evidence="8" type="ORF">F3N42_11005</name>
</gene>
<organism evidence="8 9">
    <name type="scientific">Marinihelvus fidelis</name>
    <dbReference type="NCBI Taxonomy" id="2613842"/>
    <lineage>
        <taxon>Bacteria</taxon>
        <taxon>Pseudomonadati</taxon>
        <taxon>Pseudomonadota</taxon>
        <taxon>Gammaproteobacteria</taxon>
        <taxon>Chromatiales</taxon>
        <taxon>Wenzhouxiangellaceae</taxon>
        <taxon>Marinihelvus</taxon>
    </lineage>
</organism>
<evidence type="ECO:0000313" key="8">
    <source>
        <dbReference type="EMBL" id="KAA9130882.1"/>
    </source>
</evidence>
<dbReference type="RefSeq" id="WP_150864519.1">
    <property type="nucleotide sequence ID" value="NZ_VYXP01000006.1"/>
</dbReference>
<comment type="caution">
    <text evidence="8">The sequence shown here is derived from an EMBL/GenBank/DDBJ whole genome shotgun (WGS) entry which is preliminary data.</text>
</comment>
<dbReference type="Pfam" id="PF00589">
    <property type="entry name" value="Phage_integrase"/>
    <property type="match status" value="1"/>
</dbReference>
<dbReference type="GO" id="GO:0015074">
    <property type="term" value="P:DNA integration"/>
    <property type="evidence" value="ECO:0007669"/>
    <property type="project" value="UniProtKB-KW"/>
</dbReference>
<dbReference type="InterPro" id="IPR002104">
    <property type="entry name" value="Integrase_catalytic"/>
</dbReference>
<dbReference type="CDD" id="cd00796">
    <property type="entry name" value="INT_Rci_Hp1_C"/>
    <property type="match status" value="1"/>
</dbReference>
<reference evidence="8 9" key="1">
    <citation type="submission" date="2019-09" db="EMBL/GenBank/DDBJ databases">
        <title>Wenzhouxiangella sp. Genome sequencing and assembly.</title>
        <authorList>
            <person name="Zhang R."/>
        </authorList>
    </citation>
    <scope>NUCLEOTIDE SEQUENCE [LARGE SCALE GENOMIC DNA]</scope>
    <source>
        <strain evidence="8 9">W260</strain>
    </source>
</reference>
<keyword evidence="2" id="KW-0229">DNA integration</keyword>
<proteinExistence type="inferred from homology"/>
<keyword evidence="3 5" id="KW-0238">DNA-binding</keyword>
<dbReference type="InterPro" id="IPR011010">
    <property type="entry name" value="DNA_brk_join_enz"/>
</dbReference>
<dbReference type="InterPro" id="IPR050090">
    <property type="entry name" value="Tyrosine_recombinase_XerCD"/>
</dbReference>
<keyword evidence="9" id="KW-1185">Reference proteome</keyword>
<evidence type="ECO:0000256" key="5">
    <source>
        <dbReference type="PROSITE-ProRule" id="PRU01248"/>
    </source>
</evidence>
<protein>
    <submittedName>
        <fullName evidence="8">Site-specific integrase</fullName>
    </submittedName>
</protein>
<evidence type="ECO:0000259" key="7">
    <source>
        <dbReference type="PROSITE" id="PS51900"/>
    </source>
</evidence>
<dbReference type="InterPro" id="IPR013762">
    <property type="entry name" value="Integrase-like_cat_sf"/>
</dbReference>
<sequence length="344" mass="40734">MSLFKRGETWWVRFTAPNGRRIRQSARTTDKRLAQEYEDTLKARLWREIQLGEKPRRTWQEAVVQWLREKQHKADIRQDRSKLRWLDSHLANHYLDEIDRETVFEIGETKRLESSPTTANRYLALIRSILRIARDEWEWLDHIPRVKLYPEPRRRVRWLTHQQAARLLTELPTHLADLATFTLATGLRQRNASFLRWEQVDLRRGMAWVHADESKSGKAIVVPLNDDALEVLRRRHGEHPDYVFTYNGAPVARTTTKAWYKALDRAGISDFRWHDLRHTWASWHVQAGTSLQELQELGGWSCQEMVLRYAHLGGEHLKRASRRIEGTNLAQDARQDHLRLIASR</sequence>
<dbReference type="Gene3D" id="1.10.443.10">
    <property type="entry name" value="Intergrase catalytic core"/>
    <property type="match status" value="1"/>
</dbReference>
<evidence type="ECO:0000313" key="9">
    <source>
        <dbReference type="Proteomes" id="UP000325372"/>
    </source>
</evidence>
<dbReference type="PANTHER" id="PTHR30349">
    <property type="entry name" value="PHAGE INTEGRASE-RELATED"/>
    <property type="match status" value="1"/>
</dbReference>
<dbReference type="InterPro" id="IPR044068">
    <property type="entry name" value="CB"/>
</dbReference>
<dbReference type="GO" id="GO:0006310">
    <property type="term" value="P:DNA recombination"/>
    <property type="evidence" value="ECO:0007669"/>
    <property type="project" value="UniProtKB-KW"/>
</dbReference>
<keyword evidence="4" id="KW-0233">DNA recombination</keyword>